<reference evidence="1" key="1">
    <citation type="submission" date="2022-04" db="EMBL/GenBank/DDBJ databases">
        <title>A functionally conserved STORR gene fusion in Papaver species that diverged 16.8 million years ago.</title>
        <authorList>
            <person name="Catania T."/>
        </authorList>
    </citation>
    <scope>NUCLEOTIDE SEQUENCE</scope>
    <source>
        <strain evidence="1">S-188037</strain>
    </source>
</reference>
<protein>
    <submittedName>
        <fullName evidence="1">Uncharacterized protein</fullName>
    </submittedName>
</protein>
<proteinExistence type="predicted"/>
<dbReference type="AlphaFoldDB" id="A0AAD4T903"/>
<evidence type="ECO:0000313" key="2">
    <source>
        <dbReference type="Proteomes" id="UP001202328"/>
    </source>
</evidence>
<accession>A0AAD4T903</accession>
<dbReference type="Proteomes" id="UP001202328">
    <property type="component" value="Unassembled WGS sequence"/>
</dbReference>
<gene>
    <name evidence="1" type="ORF">MKW98_016468</name>
</gene>
<sequence length="117" mass="13187">MTTSIPTTRRTRLMLAKIKAELISALGDVGVHYVNINFHKSPQSMKVVLTKFCDGSYTGEAESAAKSACQAVKRQVCNKAKKSEMKTAHKISHQMDVEGLKKNKDKKFMLEVPWFKR</sequence>
<dbReference type="EMBL" id="JAJJMB010004060">
    <property type="protein sequence ID" value="KAI3944238.1"/>
    <property type="molecule type" value="Genomic_DNA"/>
</dbReference>
<comment type="caution">
    <text evidence="1">The sequence shown here is derived from an EMBL/GenBank/DDBJ whole genome shotgun (WGS) entry which is preliminary data.</text>
</comment>
<name>A0AAD4T903_9MAGN</name>
<organism evidence="1 2">
    <name type="scientific">Papaver atlanticum</name>
    <dbReference type="NCBI Taxonomy" id="357466"/>
    <lineage>
        <taxon>Eukaryota</taxon>
        <taxon>Viridiplantae</taxon>
        <taxon>Streptophyta</taxon>
        <taxon>Embryophyta</taxon>
        <taxon>Tracheophyta</taxon>
        <taxon>Spermatophyta</taxon>
        <taxon>Magnoliopsida</taxon>
        <taxon>Ranunculales</taxon>
        <taxon>Papaveraceae</taxon>
        <taxon>Papaveroideae</taxon>
        <taxon>Papaver</taxon>
    </lineage>
</organism>
<evidence type="ECO:0000313" key="1">
    <source>
        <dbReference type="EMBL" id="KAI3944238.1"/>
    </source>
</evidence>
<keyword evidence="2" id="KW-1185">Reference proteome</keyword>